<dbReference type="RefSeq" id="WP_199598891.1">
    <property type="nucleotide sequence ID" value="NZ_JAEHJZ010000021.1"/>
</dbReference>
<dbReference type="Gene3D" id="1.10.150.870">
    <property type="match status" value="1"/>
</dbReference>
<evidence type="ECO:0000313" key="8">
    <source>
        <dbReference type="EMBL" id="MBJ7880874.1"/>
    </source>
</evidence>
<evidence type="ECO:0000256" key="3">
    <source>
        <dbReference type="ARBA" id="ARBA00022695"/>
    </source>
</evidence>
<keyword evidence="2" id="KW-0808">Transferase</keyword>
<dbReference type="GO" id="GO:0006260">
    <property type="term" value="P:DNA replication"/>
    <property type="evidence" value="ECO:0007669"/>
    <property type="project" value="UniProtKB-KW"/>
</dbReference>
<dbReference type="Gene3D" id="3.20.20.140">
    <property type="entry name" value="Metal-dependent hydrolases"/>
    <property type="match status" value="2"/>
</dbReference>
<accession>A0A934NJ49</accession>
<dbReference type="InterPro" id="IPR029460">
    <property type="entry name" value="DNAPol_HHH"/>
</dbReference>
<gene>
    <name evidence="8" type="ORF">JEM65_09470</name>
</gene>
<dbReference type="GO" id="GO:0003887">
    <property type="term" value="F:DNA-directed DNA polymerase activity"/>
    <property type="evidence" value="ECO:0007669"/>
    <property type="project" value="UniProtKB-KW"/>
</dbReference>
<dbReference type="InterPro" id="IPR016195">
    <property type="entry name" value="Pol/histidinol_Pase-like"/>
</dbReference>
<dbReference type="SMART" id="SM00481">
    <property type="entry name" value="POLIIIAc"/>
    <property type="match status" value="1"/>
</dbReference>
<dbReference type="Pfam" id="PF07733">
    <property type="entry name" value="DNA_pol3_alpha"/>
    <property type="match status" value="1"/>
</dbReference>
<comment type="catalytic activity">
    <reaction evidence="6">
        <text>DNA(n) + a 2'-deoxyribonucleoside 5'-triphosphate = DNA(n+1) + diphosphate</text>
        <dbReference type="Rhea" id="RHEA:22508"/>
        <dbReference type="Rhea" id="RHEA-COMP:17339"/>
        <dbReference type="Rhea" id="RHEA-COMP:17340"/>
        <dbReference type="ChEBI" id="CHEBI:33019"/>
        <dbReference type="ChEBI" id="CHEBI:61560"/>
        <dbReference type="ChEBI" id="CHEBI:173112"/>
        <dbReference type="EC" id="2.7.7.7"/>
    </reaction>
</comment>
<protein>
    <recommendedName>
        <fullName evidence="1">DNA-directed DNA polymerase</fullName>
        <ecNumber evidence="1">2.7.7.7</ecNumber>
    </recommendedName>
</protein>
<dbReference type="Proteomes" id="UP000662373">
    <property type="component" value="Unassembled WGS sequence"/>
</dbReference>
<evidence type="ECO:0000313" key="9">
    <source>
        <dbReference type="Proteomes" id="UP000662373"/>
    </source>
</evidence>
<evidence type="ECO:0000256" key="4">
    <source>
        <dbReference type="ARBA" id="ARBA00022705"/>
    </source>
</evidence>
<dbReference type="Pfam" id="PF02811">
    <property type="entry name" value="PHP"/>
    <property type="match status" value="1"/>
</dbReference>
<organism evidence="8 9">
    <name type="scientific">Gelidibacter salicanalis</name>
    <dbReference type="NCBI Taxonomy" id="291193"/>
    <lineage>
        <taxon>Bacteria</taxon>
        <taxon>Pseudomonadati</taxon>
        <taxon>Bacteroidota</taxon>
        <taxon>Flavobacteriia</taxon>
        <taxon>Flavobacteriales</taxon>
        <taxon>Flavobacteriaceae</taxon>
        <taxon>Gelidibacter</taxon>
    </lineage>
</organism>
<dbReference type="SUPFAM" id="SSF89550">
    <property type="entry name" value="PHP domain-like"/>
    <property type="match status" value="1"/>
</dbReference>
<evidence type="ECO:0000259" key="7">
    <source>
        <dbReference type="SMART" id="SM00481"/>
    </source>
</evidence>
<evidence type="ECO:0000256" key="5">
    <source>
        <dbReference type="ARBA" id="ARBA00022932"/>
    </source>
</evidence>
<dbReference type="EC" id="2.7.7.7" evidence="1"/>
<sequence>MYLNCHTYYSLRYGTIKPEQLLAIASENGLQTLALTDINSTSACLDFARLSSKYKIKPVLGIDFRNGVQQQFILIARNNTGFQNINTYLSGFLHNSELKIPEIAPELGDVFVIYPYIHKKTYDLKDHEFLGIKPQDLNHLKFSKWNALRNKLVVLQTVSFQNKKDFNTHRLLRAIDNNTLLSKLPKSEQAQATDTMLPYQELCDTYNEFPELLENTASILEKCRVDFDFSQENPNNQRSYTRNEVLDFRLLKKLTYDGLHYRYKKPEECIFTRIEKELTIIQQKGFVSYFLINWKILKYARSKNYFYIGRGSGANSIVAYLLRITDVDPVELDLYFERFINVFRQNPPDFDLDFSWRDRDDITDFIFKKFKNTALIAVYNTFKFKASVRELGKVFGLPKSEMDMLTRGKYDLKQLDQLSQLVIKYSKYIQGFPNYLGIHAGGILISEKPIHYYGATFLPPKGYATTQFDMVVAEDIGLYKFDILSQRGLGKIKEATEIVAYNQPEKPPIDIHDIKRFKQDTRIKYLLKNAKAIGCFYVESPAMRMLMRKLQVDNYLGLVAASSVIRPGVAKSGMMREYILRYRDPERRKDAPKVLLDIMPETYGVMVYQEDVIKVAHYFGGLTLGEADMLRRGMSGKFRSREEFMKVKQQFFDNCKKSGKPDELVEDIWRQIESFAGYAFAKGHSASYAVESYQSLFMKAYFPLEYMVATINNFGGFYSTELYVHEARMNGGIIEAPCINHSFTQTVIHGKTIYLGFMFLQSFESKTIKRIVKERKEHGAFLSLDNFIERVPISIEQVSILVKINAFRFTGNNKRELLWEAHLKISKHVVQEHVVTLFKTERIHYKTPELPSTALENAFDEIELLGFPLCNPFHLLENHSVNPLRAQHLETMKEQTVTIEGYLITTKNTKTTSGKIMHFGNFLDRDGDFIDTVHFPPVAAKFPFRGKGIYRITGKVMIEFDCVSIEVSHMERLAVIEDPRYSTKPPPPPSAEIDIYSKMVSKGKSKPEVLSVPTVSYQ</sequence>
<dbReference type="NCBIfam" id="TIGR00594">
    <property type="entry name" value="polc"/>
    <property type="match status" value="1"/>
</dbReference>
<dbReference type="Pfam" id="PF17657">
    <property type="entry name" value="DNA_pol3_finger"/>
    <property type="match status" value="1"/>
</dbReference>
<feature type="domain" description="Polymerase/histidinol phosphatase N-terminal" evidence="7">
    <location>
        <begin position="1"/>
        <end position="68"/>
    </location>
</feature>
<comment type="caution">
    <text evidence="8">The sequence shown here is derived from an EMBL/GenBank/DDBJ whole genome shotgun (WGS) entry which is preliminary data.</text>
</comment>
<dbReference type="InterPro" id="IPR003141">
    <property type="entry name" value="Pol/His_phosphatase_N"/>
</dbReference>
<reference evidence="8 9" key="1">
    <citation type="submission" date="2020-09" db="EMBL/GenBank/DDBJ databases">
        <title>Draft genome of Gelidibacter salicanalis PAMC21136.</title>
        <authorList>
            <person name="Park H."/>
        </authorList>
    </citation>
    <scope>NUCLEOTIDE SEQUENCE [LARGE SCALE GENOMIC DNA]</scope>
    <source>
        <strain evidence="8 9">PAMC21136</strain>
    </source>
</reference>
<dbReference type="EMBL" id="JAEHJZ010000021">
    <property type="protein sequence ID" value="MBJ7880874.1"/>
    <property type="molecule type" value="Genomic_DNA"/>
</dbReference>
<evidence type="ECO:0000256" key="1">
    <source>
        <dbReference type="ARBA" id="ARBA00012417"/>
    </source>
</evidence>
<dbReference type="GO" id="GO:0008408">
    <property type="term" value="F:3'-5' exonuclease activity"/>
    <property type="evidence" value="ECO:0007669"/>
    <property type="project" value="InterPro"/>
</dbReference>
<keyword evidence="4" id="KW-0235">DNA replication</keyword>
<dbReference type="PANTHER" id="PTHR32294">
    <property type="entry name" value="DNA POLYMERASE III SUBUNIT ALPHA"/>
    <property type="match status" value="1"/>
</dbReference>
<name>A0A934NJ49_9FLAO</name>
<dbReference type="CDD" id="cd07431">
    <property type="entry name" value="PHP_PolIIIA"/>
    <property type="match status" value="1"/>
</dbReference>
<evidence type="ECO:0000256" key="2">
    <source>
        <dbReference type="ARBA" id="ARBA00022679"/>
    </source>
</evidence>
<dbReference type="InterPro" id="IPR004805">
    <property type="entry name" value="DnaE2/DnaE/PolC"/>
</dbReference>
<evidence type="ECO:0000256" key="6">
    <source>
        <dbReference type="ARBA" id="ARBA00049244"/>
    </source>
</evidence>
<dbReference type="InterPro" id="IPR011708">
    <property type="entry name" value="DNA_pol3_alpha_NTPase_dom"/>
</dbReference>
<dbReference type="InterPro" id="IPR004013">
    <property type="entry name" value="PHP_dom"/>
</dbReference>
<keyword evidence="9" id="KW-1185">Reference proteome</keyword>
<dbReference type="AlphaFoldDB" id="A0A934NJ49"/>
<proteinExistence type="predicted"/>
<dbReference type="Pfam" id="PF14579">
    <property type="entry name" value="HHH_6"/>
    <property type="match status" value="1"/>
</dbReference>
<dbReference type="InterPro" id="IPR040982">
    <property type="entry name" value="DNA_pol3_finger"/>
</dbReference>
<keyword evidence="3" id="KW-0548">Nucleotidyltransferase</keyword>
<keyword evidence="5" id="KW-0239">DNA-directed DNA polymerase</keyword>